<proteinExistence type="predicted"/>
<name>A0ABQ6GJR5_9BACL</name>
<protein>
    <recommendedName>
        <fullName evidence="4">DUF2809 domain-containing protein</fullName>
    </recommendedName>
</protein>
<feature type="transmembrane region" description="Helical" evidence="1">
    <location>
        <begin position="99"/>
        <end position="118"/>
    </location>
</feature>
<gene>
    <name evidence="2" type="primary">yjgA</name>
    <name evidence="2" type="ORF">MU1_54930</name>
</gene>
<dbReference type="RefSeq" id="WP_284241955.1">
    <property type="nucleotide sequence ID" value="NZ_BSSQ01000027.1"/>
</dbReference>
<dbReference type="EMBL" id="BSSQ01000027">
    <property type="protein sequence ID" value="GLX71144.1"/>
    <property type="molecule type" value="Genomic_DNA"/>
</dbReference>
<reference evidence="2 3" key="1">
    <citation type="submission" date="2023-03" db="EMBL/GenBank/DDBJ databases">
        <title>Draft genome sequence of the bacteria which degrade cell wall of Tricholomamatutake.</title>
        <authorList>
            <person name="Konishi Y."/>
            <person name="Fukuta Y."/>
            <person name="Shirasaka N."/>
        </authorList>
    </citation>
    <scope>NUCLEOTIDE SEQUENCE [LARGE SCALE GENOMIC DNA]</scope>
    <source>
        <strain evidence="3">mu1</strain>
    </source>
</reference>
<accession>A0ABQ6GJR5</accession>
<keyword evidence="1" id="KW-0472">Membrane</keyword>
<evidence type="ECO:0000313" key="2">
    <source>
        <dbReference type="EMBL" id="GLX71144.1"/>
    </source>
</evidence>
<evidence type="ECO:0000256" key="1">
    <source>
        <dbReference type="SAM" id="Phobius"/>
    </source>
</evidence>
<organism evidence="2 3">
    <name type="scientific">Paenibacillus glycanilyticus</name>
    <dbReference type="NCBI Taxonomy" id="126569"/>
    <lineage>
        <taxon>Bacteria</taxon>
        <taxon>Bacillati</taxon>
        <taxon>Bacillota</taxon>
        <taxon>Bacilli</taxon>
        <taxon>Bacillales</taxon>
        <taxon>Paenibacillaceae</taxon>
        <taxon>Paenibacillus</taxon>
    </lineage>
</organism>
<keyword evidence="1" id="KW-1133">Transmembrane helix</keyword>
<feature type="transmembrane region" description="Helical" evidence="1">
    <location>
        <begin position="61"/>
        <end position="79"/>
    </location>
</feature>
<keyword evidence="1" id="KW-0812">Transmembrane</keyword>
<keyword evidence="3" id="KW-1185">Reference proteome</keyword>
<dbReference type="Proteomes" id="UP001157114">
    <property type="component" value="Unassembled WGS sequence"/>
</dbReference>
<sequence length="125" mass="13856">MKARALYAMAVLAAILLGIGSREYASILPNFVAEHFGDALWAAMIYFGMRTLFVRMSLLQTFLLSLGFCFAIECSQLYHASWINDIRSTLIGGLILGKGFLYVDLVRYSAGAAGAYLLDRFITKQ</sequence>
<evidence type="ECO:0008006" key="4">
    <source>
        <dbReference type="Google" id="ProtNLM"/>
    </source>
</evidence>
<evidence type="ECO:0000313" key="3">
    <source>
        <dbReference type="Proteomes" id="UP001157114"/>
    </source>
</evidence>
<dbReference type="Pfam" id="PF10990">
    <property type="entry name" value="DUF2809"/>
    <property type="match status" value="1"/>
</dbReference>
<dbReference type="InterPro" id="IPR021257">
    <property type="entry name" value="DUF2809"/>
</dbReference>
<comment type="caution">
    <text evidence="2">The sequence shown here is derived from an EMBL/GenBank/DDBJ whole genome shotgun (WGS) entry which is preliminary data.</text>
</comment>